<dbReference type="GO" id="GO:0016787">
    <property type="term" value="F:hydrolase activity"/>
    <property type="evidence" value="ECO:0007669"/>
    <property type="project" value="InterPro"/>
</dbReference>
<evidence type="ECO:0000256" key="4">
    <source>
        <dbReference type="ARBA" id="ARBA00012365"/>
    </source>
</evidence>
<keyword evidence="8" id="KW-0862">Zinc</keyword>
<name>C5KS43_PERM5</name>
<feature type="domain" description="Amidohydrolase-related" evidence="12">
    <location>
        <begin position="14"/>
        <end position="322"/>
    </location>
</feature>
<sequence length="346" mass="39093">MSTDHHDDPTIPKIDIHTHILPQDWPSIGGFDLRLVDLPKDDDIGRNAGFIKRMEWGDGKLFRKVKPNCIDPHVVMRECESWGVNVQTVCTVPVLFNYHLDPTSGIEWSRFLNDSLAGQVGMYPRRMVALGTLPLQHPEEAAKEMKRAVMEKGMRGFQIGSHINSWTPKGGIENIMLNDKRLMPIWHTAKSLDVGIFVHPWDMEWCWQEYWLPWLVGMPTEVSLGMCSIMLGGIIDKVPDLKIMFAHGGGSIPGTLGRIEWGWRCRPDLVAKDTQVNPRDAVKGVYVDSICHDQTMLHIIINMFGANRVALGSDYPFPLGEVKSQLLYGTAIDFLGINPKEYDIPI</sequence>
<dbReference type="EC" id="4.1.1.45" evidence="4"/>
<keyword evidence="7 11" id="KW-0210">Decarboxylase</keyword>
<evidence type="ECO:0000313" key="14">
    <source>
        <dbReference type="Proteomes" id="UP000007800"/>
    </source>
</evidence>
<comment type="pathway">
    <text evidence="1">Secondary metabolite metabolism; quinolate metabolism.</text>
</comment>
<evidence type="ECO:0000256" key="10">
    <source>
        <dbReference type="ARBA" id="ARBA00031120"/>
    </source>
</evidence>
<evidence type="ECO:0000256" key="1">
    <source>
        <dbReference type="ARBA" id="ARBA00005079"/>
    </source>
</evidence>
<proteinExistence type="inferred from homology"/>
<evidence type="ECO:0000256" key="7">
    <source>
        <dbReference type="ARBA" id="ARBA00022793"/>
    </source>
</evidence>
<dbReference type="InParanoid" id="C5KS43"/>
<keyword evidence="6" id="KW-0479">Metal-binding</keyword>
<evidence type="ECO:0000259" key="12">
    <source>
        <dbReference type="Pfam" id="PF04909"/>
    </source>
</evidence>
<dbReference type="EMBL" id="GG675955">
    <property type="protein sequence ID" value="EER12734.1"/>
    <property type="molecule type" value="Genomic_DNA"/>
</dbReference>
<dbReference type="PANTHER" id="PTHR21240:SF27">
    <property type="entry name" value="2-AMINO-3-CARBOXYMUCONATE-6-SEMIALDEHYDE DECARBOXYLASE"/>
    <property type="match status" value="1"/>
</dbReference>
<accession>C5KS43</accession>
<evidence type="ECO:0000313" key="13">
    <source>
        <dbReference type="EMBL" id="EER12734.1"/>
    </source>
</evidence>
<keyword evidence="14" id="KW-1185">Reference proteome</keyword>
<gene>
    <name evidence="13" type="ORF">Pmar_PMAR025368</name>
</gene>
<organism evidence="14">
    <name type="scientific">Perkinsus marinus (strain ATCC 50983 / TXsc)</name>
    <dbReference type="NCBI Taxonomy" id="423536"/>
    <lineage>
        <taxon>Eukaryota</taxon>
        <taxon>Sar</taxon>
        <taxon>Alveolata</taxon>
        <taxon>Perkinsozoa</taxon>
        <taxon>Perkinsea</taxon>
        <taxon>Perkinsida</taxon>
        <taxon>Perkinsidae</taxon>
        <taxon>Perkinsus</taxon>
    </lineage>
</organism>
<dbReference type="AlphaFoldDB" id="C5KS43"/>
<dbReference type="SUPFAM" id="SSF51556">
    <property type="entry name" value="Metallo-dependent hydrolases"/>
    <property type="match status" value="1"/>
</dbReference>
<dbReference type="GO" id="GO:0019748">
    <property type="term" value="P:secondary metabolic process"/>
    <property type="evidence" value="ECO:0007669"/>
    <property type="project" value="TreeGrafter"/>
</dbReference>
<dbReference type="GO" id="GO:0001760">
    <property type="term" value="F:aminocarboxymuconate-semialdehyde decarboxylase activity"/>
    <property type="evidence" value="ECO:0007669"/>
    <property type="project" value="UniProtKB-EC"/>
</dbReference>
<dbReference type="GO" id="GO:0005829">
    <property type="term" value="C:cytosol"/>
    <property type="evidence" value="ECO:0007669"/>
    <property type="project" value="TreeGrafter"/>
</dbReference>
<dbReference type="InterPro" id="IPR032465">
    <property type="entry name" value="ACMSD"/>
</dbReference>
<dbReference type="Gene3D" id="3.20.20.140">
    <property type="entry name" value="Metal-dependent hydrolases"/>
    <property type="match status" value="1"/>
</dbReference>
<dbReference type="Pfam" id="PF04909">
    <property type="entry name" value="Amidohydro_2"/>
    <property type="match status" value="1"/>
</dbReference>
<protein>
    <recommendedName>
        <fullName evidence="5">2-amino-3-carboxymuconate-6-semialdehyde decarboxylase</fullName>
        <ecNumber evidence="4">4.1.1.45</ecNumber>
    </recommendedName>
    <alternativeName>
        <fullName evidence="10">Picolinate carboxylase</fullName>
    </alternativeName>
</protein>
<dbReference type="InterPro" id="IPR032466">
    <property type="entry name" value="Metal_Hydrolase"/>
</dbReference>
<dbReference type="GeneID" id="9058769"/>
<evidence type="ECO:0000256" key="6">
    <source>
        <dbReference type="ARBA" id="ARBA00022723"/>
    </source>
</evidence>
<dbReference type="PANTHER" id="PTHR21240">
    <property type="entry name" value="2-AMINO-3-CARBOXYLMUCONATE-6-SEMIALDEHYDE DECARBOXYLASE"/>
    <property type="match status" value="1"/>
</dbReference>
<evidence type="ECO:0000256" key="3">
    <source>
        <dbReference type="ARBA" id="ARBA00011245"/>
    </source>
</evidence>
<dbReference type="OrthoDB" id="191270at2759"/>
<dbReference type="Proteomes" id="UP000007800">
    <property type="component" value="Unassembled WGS sequence"/>
</dbReference>
<evidence type="ECO:0000256" key="5">
    <source>
        <dbReference type="ARBA" id="ARBA00021214"/>
    </source>
</evidence>
<comment type="similarity">
    <text evidence="2">Belongs to the metallo-dependent hydrolases superfamily. ACMSD family.</text>
</comment>
<reference evidence="13 14" key="1">
    <citation type="submission" date="2008-07" db="EMBL/GenBank/DDBJ databases">
        <authorList>
            <person name="El-Sayed N."/>
            <person name="Caler E."/>
            <person name="Inman J."/>
            <person name="Amedeo P."/>
            <person name="Hass B."/>
            <person name="Wortman J."/>
        </authorList>
    </citation>
    <scope>NUCLEOTIDE SEQUENCE [LARGE SCALE GENOMIC DNA]</scope>
    <source>
        <strain evidence="14">ATCC 50983 / TXsc</strain>
    </source>
</reference>
<evidence type="ECO:0000256" key="2">
    <source>
        <dbReference type="ARBA" id="ARBA00005871"/>
    </source>
</evidence>
<keyword evidence="9 11" id="KW-0456">Lyase</keyword>
<dbReference type="RefSeq" id="XP_002780939.1">
    <property type="nucleotide sequence ID" value="XM_002780893.1"/>
</dbReference>
<dbReference type="OMA" id="RIESCIM"/>
<dbReference type="GO" id="GO:0046872">
    <property type="term" value="F:metal ion binding"/>
    <property type="evidence" value="ECO:0007669"/>
    <property type="project" value="UniProtKB-KW"/>
</dbReference>
<evidence type="ECO:0000256" key="9">
    <source>
        <dbReference type="ARBA" id="ARBA00023239"/>
    </source>
</evidence>
<comment type="subunit">
    <text evidence="3">Monomer.</text>
</comment>
<dbReference type="InterPro" id="IPR006680">
    <property type="entry name" value="Amidohydro-rel"/>
</dbReference>
<evidence type="ECO:0000256" key="8">
    <source>
        <dbReference type="ARBA" id="ARBA00022833"/>
    </source>
</evidence>
<evidence type="ECO:0000256" key="11">
    <source>
        <dbReference type="RuleBase" id="RU366045"/>
    </source>
</evidence>